<keyword evidence="1 2" id="KW-0808">Transferase</keyword>
<dbReference type="Pfam" id="PF13692">
    <property type="entry name" value="Glyco_trans_1_4"/>
    <property type="match status" value="1"/>
</dbReference>
<dbReference type="Proteomes" id="UP001605261">
    <property type="component" value="Unassembled WGS sequence"/>
</dbReference>
<dbReference type="GO" id="GO:0016757">
    <property type="term" value="F:glycosyltransferase activity"/>
    <property type="evidence" value="ECO:0007669"/>
    <property type="project" value="UniProtKB-KW"/>
</dbReference>
<keyword evidence="3" id="KW-1185">Reference proteome</keyword>
<dbReference type="RefSeq" id="WP_394163330.1">
    <property type="nucleotide sequence ID" value="NZ_JBHGCJ010000007.1"/>
</dbReference>
<protein>
    <submittedName>
        <fullName evidence="2">Glycosyltransferase</fullName>
        <ecNumber evidence="2">2.4.-.-</ecNumber>
    </submittedName>
</protein>
<dbReference type="SUPFAM" id="SSF53756">
    <property type="entry name" value="UDP-Glycosyltransferase/glycogen phosphorylase"/>
    <property type="match status" value="1"/>
</dbReference>
<evidence type="ECO:0000313" key="3">
    <source>
        <dbReference type="Proteomes" id="UP001605261"/>
    </source>
</evidence>
<dbReference type="Gene3D" id="3.40.50.2000">
    <property type="entry name" value="Glycogen Phosphorylase B"/>
    <property type="match status" value="1"/>
</dbReference>
<reference evidence="2 3" key="1">
    <citation type="submission" date="2024-09" db="EMBL/GenBank/DDBJ databases">
        <authorList>
            <consortium name="All-Russian atlas of soil microorganisms"/>
            <consortium name="as a basis for the search for new antimicrobial producers and enzymes with unique properties"/>
            <person name="Sokolova E.A."/>
            <person name="Voronina E.N."/>
        </authorList>
    </citation>
    <scope>NUCLEOTIDE SEQUENCE [LARGE SCALE GENOMIC DNA]</scope>
    <source>
        <strain evidence="2 3">AF-22b-331.1</strain>
    </source>
</reference>
<evidence type="ECO:0000313" key="2">
    <source>
        <dbReference type="EMBL" id="MFG6109603.1"/>
    </source>
</evidence>
<gene>
    <name evidence="2" type="ORF">ACEU0G_003618</name>
</gene>
<proteinExistence type="predicted"/>
<accession>A0ABW7CXR4</accession>
<comment type="caution">
    <text evidence="2">The sequence shown here is derived from an EMBL/GenBank/DDBJ whole genome shotgun (WGS) entry which is preliminary data.</text>
</comment>
<organism evidence="2 3">
    <name type="scientific">Stenotrophomonas nematodicola</name>
    <dbReference type="NCBI Taxonomy" id="2656746"/>
    <lineage>
        <taxon>Bacteria</taxon>
        <taxon>Pseudomonadati</taxon>
        <taxon>Pseudomonadota</taxon>
        <taxon>Gammaproteobacteria</taxon>
        <taxon>Lysobacterales</taxon>
        <taxon>Lysobacteraceae</taxon>
        <taxon>Stenotrophomonas</taxon>
    </lineage>
</organism>
<evidence type="ECO:0000256" key="1">
    <source>
        <dbReference type="ARBA" id="ARBA00022679"/>
    </source>
</evidence>
<name>A0ABW7CXR4_9GAMM</name>
<dbReference type="PANTHER" id="PTHR46401:SF2">
    <property type="entry name" value="GLYCOSYLTRANSFERASE WBBK-RELATED"/>
    <property type="match status" value="1"/>
</dbReference>
<dbReference type="EMBL" id="JBHGCJ010000007">
    <property type="protein sequence ID" value="MFG6109603.1"/>
    <property type="molecule type" value="Genomic_DNA"/>
</dbReference>
<sequence>MAKLRVITRDNGAGLSRDLAIVADVLRAGHQVAAVGLGRHRWRNHVYQWWTRAACRVRGRFDVQVSLERIYAPTLGCAARNLLIPNPEWFAPDWVALLPRFERVLCKTRHAETLFAQLGCATLYTGFTCADRFDPAVPRVPAFFHLAGRSTAKGTAVLLDTWARHPEWPPLTVVQRHRHARAAAVASNIVLHPGYLDDAVLRSLQNAHRFHICPSEAEGYGHSIAEAMSVGAVVLTTDAAPMNELVDADCGVLLACTPGAPMGLTQRHRVEAAAIEAGVARVLQLSEGQCSALGQAARARFLERDAAFRERLGTVLYEPPRLPTDALADTALPTAASVLS</sequence>
<keyword evidence="2" id="KW-0328">Glycosyltransferase</keyword>
<dbReference type="EC" id="2.4.-.-" evidence="2"/>
<dbReference type="PANTHER" id="PTHR46401">
    <property type="entry name" value="GLYCOSYLTRANSFERASE WBBK-RELATED"/>
    <property type="match status" value="1"/>
</dbReference>